<dbReference type="EMBL" id="JADIXZ010000004">
    <property type="protein sequence ID" value="MBK6301239.1"/>
    <property type="molecule type" value="Genomic_DNA"/>
</dbReference>
<organism evidence="3 5">
    <name type="scientific">Candidatus Phosphoribacter hodrii</name>
    <dbReference type="NCBI Taxonomy" id="2953743"/>
    <lineage>
        <taxon>Bacteria</taxon>
        <taxon>Bacillati</taxon>
        <taxon>Actinomycetota</taxon>
        <taxon>Actinomycetes</taxon>
        <taxon>Micrococcales</taxon>
        <taxon>Dermatophilaceae</taxon>
        <taxon>Candidatus Phosphoribacter</taxon>
    </lineage>
</organism>
<dbReference type="Proteomes" id="UP000726105">
    <property type="component" value="Unassembled WGS sequence"/>
</dbReference>
<feature type="transmembrane region" description="Helical" evidence="1">
    <location>
        <begin position="54"/>
        <end position="78"/>
    </location>
</feature>
<reference evidence="4 5" key="1">
    <citation type="submission" date="2020-10" db="EMBL/GenBank/DDBJ databases">
        <title>Connecting structure to function with the recovery of over 1000 high-quality activated sludge metagenome-assembled genomes encoding full-length rRNA genes using long-read sequencing.</title>
        <authorList>
            <person name="Singleton C.M."/>
            <person name="Petriglieri F."/>
            <person name="Kristensen J.M."/>
            <person name="Kirkegaard R.H."/>
            <person name="Michaelsen T.Y."/>
            <person name="Andersen M.H."/>
            <person name="Karst S.M."/>
            <person name="Dueholm M.S."/>
            <person name="Nielsen P.H."/>
            <person name="Albertsen M."/>
        </authorList>
    </citation>
    <scope>NUCLEOTIDE SEQUENCE [LARGE SCALE GENOMIC DNA]</scope>
    <source>
        <strain evidence="2">AalE_18-Q3-R2-46_BAT3C.188</strain>
        <strain evidence="3">Ega_18-Q3-R5-49_MAXAC.001</strain>
    </source>
</reference>
<keyword evidence="1" id="KW-1133">Transmembrane helix</keyword>
<dbReference type="AlphaFoldDB" id="A0A935IIT0"/>
<evidence type="ECO:0000313" key="3">
    <source>
        <dbReference type="EMBL" id="MBK7271966.1"/>
    </source>
</evidence>
<feature type="transmembrane region" description="Helical" evidence="1">
    <location>
        <begin position="114"/>
        <end position="135"/>
    </location>
</feature>
<feature type="transmembrane region" description="Helical" evidence="1">
    <location>
        <begin position="90"/>
        <end position="107"/>
    </location>
</feature>
<gene>
    <name evidence="2" type="ORF">IPF40_09375</name>
    <name evidence="3" type="ORF">IPI13_01945</name>
</gene>
<evidence type="ECO:0000313" key="5">
    <source>
        <dbReference type="Proteomes" id="UP000726105"/>
    </source>
</evidence>
<evidence type="ECO:0000313" key="2">
    <source>
        <dbReference type="EMBL" id="MBK6301239.1"/>
    </source>
</evidence>
<feature type="transmembrane region" description="Helical" evidence="1">
    <location>
        <begin position="147"/>
        <end position="165"/>
    </location>
</feature>
<evidence type="ECO:0000256" key="1">
    <source>
        <dbReference type="SAM" id="Phobius"/>
    </source>
</evidence>
<dbReference type="EMBL" id="JADJIB010000001">
    <property type="protein sequence ID" value="MBK7271966.1"/>
    <property type="molecule type" value="Genomic_DNA"/>
</dbReference>
<dbReference type="Proteomes" id="UP000718281">
    <property type="component" value="Unassembled WGS sequence"/>
</dbReference>
<keyword evidence="1" id="KW-0472">Membrane</keyword>
<comment type="caution">
    <text evidence="3">The sequence shown here is derived from an EMBL/GenBank/DDBJ whole genome shotgun (WGS) entry which is preliminary data.</text>
</comment>
<sequence>MQGWLVWLFPPWWRRRHGAAYRALLEQTPMSPDSVLGVVGAAARAWGDPRHSRLTFPTAAVLMIASLALSFAFFGGWSVISRQGSFDVEWRVVQVATAGYAALGLFLSRRGHRVVGSVTTGMAVLAFLCQMSLVVPGWSTTDVPIRAAAMWFMSLACWSAWWTAYGVHDPRRRPQAAG</sequence>
<evidence type="ECO:0000313" key="4">
    <source>
        <dbReference type="Proteomes" id="UP000718281"/>
    </source>
</evidence>
<name>A0A935IIT0_9MICO</name>
<accession>A0A935IIT0</accession>
<protein>
    <submittedName>
        <fullName evidence="3">Uncharacterized protein</fullName>
    </submittedName>
</protein>
<proteinExistence type="predicted"/>
<keyword evidence="1" id="KW-0812">Transmembrane</keyword>